<evidence type="ECO:0000256" key="1">
    <source>
        <dbReference type="SAM" id="SignalP"/>
    </source>
</evidence>
<accession>A0A098YU64</accession>
<gene>
    <name evidence="2" type="ORF">HMPREF9304_01515</name>
</gene>
<comment type="caution">
    <text evidence="2">The sequence shown here is derived from an EMBL/GenBank/DDBJ whole genome shotgun (WGS) entry which is preliminary data.</text>
</comment>
<dbReference type="EMBL" id="JRPQ01000035">
    <property type="protein sequence ID" value="KGI22944.1"/>
    <property type="molecule type" value="Genomic_DNA"/>
</dbReference>
<organism evidence="2 3">
    <name type="scientific">Hoylesella timonensis S9-PR14</name>
    <dbReference type="NCBI Taxonomy" id="1401062"/>
    <lineage>
        <taxon>Bacteria</taxon>
        <taxon>Pseudomonadati</taxon>
        <taxon>Bacteroidota</taxon>
        <taxon>Bacteroidia</taxon>
        <taxon>Bacteroidales</taxon>
        <taxon>Prevotellaceae</taxon>
        <taxon>Hoylesella</taxon>
    </lineage>
</organism>
<dbReference type="OrthoDB" id="1377082at2"/>
<feature type="signal peptide" evidence="1">
    <location>
        <begin position="1"/>
        <end position="33"/>
    </location>
</feature>
<feature type="chain" id="PRO_5001942812" description="Conjugal transfer protein" evidence="1">
    <location>
        <begin position="34"/>
        <end position="161"/>
    </location>
</feature>
<protein>
    <recommendedName>
        <fullName evidence="4">Conjugal transfer protein</fullName>
    </recommendedName>
</protein>
<dbReference type="RefSeq" id="WP_036926054.1">
    <property type="nucleotide sequence ID" value="NZ_JRPQ01000035.1"/>
</dbReference>
<reference evidence="2 3" key="1">
    <citation type="submission" date="2014-07" db="EMBL/GenBank/DDBJ databases">
        <authorList>
            <person name="McCorrison J."/>
            <person name="Sanka R."/>
            <person name="Torralba M."/>
            <person name="Gillis M."/>
            <person name="Haft D.H."/>
            <person name="Methe B."/>
            <person name="Sutton G."/>
            <person name="Nelson K.E."/>
        </authorList>
    </citation>
    <scope>NUCLEOTIDE SEQUENCE [LARGE SCALE GENOMIC DNA]</scope>
    <source>
        <strain evidence="2 3">S9-PR14</strain>
    </source>
</reference>
<evidence type="ECO:0008006" key="4">
    <source>
        <dbReference type="Google" id="ProtNLM"/>
    </source>
</evidence>
<evidence type="ECO:0000313" key="2">
    <source>
        <dbReference type="EMBL" id="KGI22944.1"/>
    </source>
</evidence>
<name>A0A098YU64_9BACT</name>
<sequence>MKTVKTFSFCWCQKIVVLCIQMMLLLGASTVFAQHKTAVKKVFKVPQRACVLEPVVSDARIEKMKKAAKNEDDFYVEADDVNYYLFQPGELMKRHGQKSILVPATYTDILFPNGQIIHADTIAFGSMILYKPDKNPQVVSSVDFAEAYQSYFVPAKGKRRR</sequence>
<evidence type="ECO:0000313" key="3">
    <source>
        <dbReference type="Proteomes" id="UP000029723"/>
    </source>
</evidence>
<dbReference type="AlphaFoldDB" id="A0A098YU64"/>
<dbReference type="Proteomes" id="UP000029723">
    <property type="component" value="Unassembled WGS sequence"/>
</dbReference>
<proteinExistence type="predicted"/>
<keyword evidence="1" id="KW-0732">Signal</keyword>